<name>X1BDD7_9ZZZZ</name>
<protein>
    <recommendedName>
        <fullName evidence="4">Peptidase M20 dimerisation domain-containing protein</fullName>
    </recommendedName>
</protein>
<evidence type="ECO:0000256" key="1">
    <source>
        <dbReference type="ARBA" id="ARBA00022801"/>
    </source>
</evidence>
<gene>
    <name evidence="3" type="ORF">S01H4_48644</name>
</gene>
<comment type="caution">
    <text evidence="3">The sequence shown here is derived from an EMBL/GenBank/DDBJ whole genome shotgun (WGS) entry which is preliminary data.</text>
</comment>
<dbReference type="SUPFAM" id="SSF53187">
    <property type="entry name" value="Zn-dependent exopeptidases"/>
    <property type="match status" value="1"/>
</dbReference>
<dbReference type="AlphaFoldDB" id="X1BDD7"/>
<accession>X1BDD7</accession>
<dbReference type="EMBL" id="BART01027436">
    <property type="protein sequence ID" value="GAG93020.1"/>
    <property type="molecule type" value="Genomic_DNA"/>
</dbReference>
<keyword evidence="2" id="KW-0862">Zinc</keyword>
<evidence type="ECO:0008006" key="4">
    <source>
        <dbReference type="Google" id="ProtNLM"/>
    </source>
</evidence>
<proteinExistence type="predicted"/>
<feature type="non-terminal residue" evidence="3">
    <location>
        <position position="138"/>
    </location>
</feature>
<evidence type="ECO:0000256" key="2">
    <source>
        <dbReference type="ARBA" id="ARBA00022833"/>
    </source>
</evidence>
<reference evidence="3" key="1">
    <citation type="journal article" date="2014" name="Front. Microbiol.">
        <title>High frequency of phylogenetically diverse reductive dehalogenase-homologous genes in deep subseafloor sedimentary metagenomes.</title>
        <authorList>
            <person name="Kawai M."/>
            <person name="Futagami T."/>
            <person name="Toyoda A."/>
            <person name="Takaki Y."/>
            <person name="Nishi S."/>
            <person name="Hori S."/>
            <person name="Arai W."/>
            <person name="Tsubouchi T."/>
            <person name="Morono Y."/>
            <person name="Uchiyama I."/>
            <person name="Ito T."/>
            <person name="Fujiyama A."/>
            <person name="Inagaki F."/>
            <person name="Takami H."/>
        </authorList>
    </citation>
    <scope>NUCLEOTIDE SEQUENCE</scope>
    <source>
        <strain evidence="3">Expedition CK06-06</strain>
    </source>
</reference>
<dbReference type="GO" id="GO:0016787">
    <property type="term" value="F:hydrolase activity"/>
    <property type="evidence" value="ECO:0007669"/>
    <property type="project" value="UniProtKB-KW"/>
</dbReference>
<dbReference type="InterPro" id="IPR001261">
    <property type="entry name" value="ArgE/DapE_CS"/>
</dbReference>
<dbReference type="PROSITE" id="PS00758">
    <property type="entry name" value="ARGE_DAPE_CPG2_1"/>
    <property type="match status" value="1"/>
</dbReference>
<dbReference type="InterPro" id="IPR050072">
    <property type="entry name" value="Peptidase_M20A"/>
</dbReference>
<organism evidence="3">
    <name type="scientific">marine sediment metagenome</name>
    <dbReference type="NCBI Taxonomy" id="412755"/>
    <lineage>
        <taxon>unclassified sequences</taxon>
        <taxon>metagenomes</taxon>
        <taxon>ecological metagenomes</taxon>
    </lineage>
</organism>
<keyword evidence="1" id="KW-0378">Hydrolase</keyword>
<dbReference type="InterPro" id="IPR002933">
    <property type="entry name" value="Peptidase_M20"/>
</dbReference>
<dbReference type="Gene3D" id="3.40.630.10">
    <property type="entry name" value="Zn peptidases"/>
    <property type="match status" value="1"/>
</dbReference>
<dbReference type="Pfam" id="PF01546">
    <property type="entry name" value="Peptidase_M20"/>
    <property type="match status" value="1"/>
</dbReference>
<sequence length="138" mass="14851">MGKSLFMSMPPGLFSLITTSHSVPPNVSIPKNKFEGSDNMEKSISGFLNLAAKVPLTPPYSSSIAFSGHIDTVPAGKEEWKVFKNPFSGKIKNGKMYGRGSADMKSGLISGFYALKCLKDLGVKLKGDVFAESVIDEE</sequence>
<evidence type="ECO:0000313" key="3">
    <source>
        <dbReference type="EMBL" id="GAG93020.1"/>
    </source>
</evidence>
<dbReference type="PANTHER" id="PTHR43808">
    <property type="entry name" value="ACETYLORNITHINE DEACETYLASE"/>
    <property type="match status" value="1"/>
</dbReference>
<dbReference type="PANTHER" id="PTHR43808:SF32">
    <property type="entry name" value="ARGE_DAPE-RELATED DEACYLASE"/>
    <property type="match status" value="1"/>
</dbReference>